<dbReference type="InterPro" id="IPR016181">
    <property type="entry name" value="Acyl_CoA_acyltransferase"/>
</dbReference>
<dbReference type="InterPro" id="IPR000182">
    <property type="entry name" value="GNAT_dom"/>
</dbReference>
<evidence type="ECO:0000259" key="1">
    <source>
        <dbReference type="PROSITE" id="PS51186"/>
    </source>
</evidence>
<dbReference type="Pfam" id="PF00583">
    <property type="entry name" value="Acetyltransf_1"/>
    <property type="match status" value="1"/>
</dbReference>
<evidence type="ECO:0000313" key="3">
    <source>
        <dbReference type="Proteomes" id="UP000574369"/>
    </source>
</evidence>
<evidence type="ECO:0000313" key="2">
    <source>
        <dbReference type="EMBL" id="MBB3194698.1"/>
    </source>
</evidence>
<sequence>MTAGEGSGYTAAVETPELPEIAAIPEIALVCPDSPAMWEQARQIIHEYGQSLDIELDFQNFDEELRTLPGEYAEPQGTLLLALVDGQVAGCGGFRPMPDSDYPNACEMKRLFVRPAFRRFGLGRTLAHALIDRATSAGYSTMLLDTLDDMEAARDLYESLGFTEIPPYYYNPIAGAHYLKVELN</sequence>
<dbReference type="PROSITE" id="PS51186">
    <property type="entry name" value="GNAT"/>
    <property type="match status" value="1"/>
</dbReference>
<accession>A0ABR6GU77</accession>
<dbReference type="PANTHER" id="PTHR43305:SF1">
    <property type="entry name" value="FAMILY N-ACETYLTRANSFERASE, PUTATIVE (AFU_ORTHOLOGUE AFUA_2G01380)-RELATED"/>
    <property type="match status" value="1"/>
</dbReference>
<name>A0ABR6GU77_9BURK</name>
<dbReference type="Proteomes" id="UP000574369">
    <property type="component" value="Unassembled WGS sequence"/>
</dbReference>
<proteinExistence type="predicted"/>
<dbReference type="CDD" id="cd04301">
    <property type="entry name" value="NAT_SF"/>
    <property type="match status" value="1"/>
</dbReference>
<dbReference type="InterPro" id="IPR052777">
    <property type="entry name" value="Acetyltransferase_Enz"/>
</dbReference>
<dbReference type="PANTHER" id="PTHR43305">
    <property type="entry name" value="FAMILY N-ACETYLTRANSFERASE, PUTATIVE (AFU_ORTHOLOGUE AFUA_2G01380)-RELATED"/>
    <property type="match status" value="1"/>
</dbReference>
<comment type="caution">
    <text evidence="2">The sequence shown here is derived from an EMBL/GenBank/DDBJ whole genome shotgun (WGS) entry which is preliminary data.</text>
</comment>
<dbReference type="EMBL" id="JACHXO010000003">
    <property type="protein sequence ID" value="MBB3194698.1"/>
    <property type="molecule type" value="Genomic_DNA"/>
</dbReference>
<protein>
    <submittedName>
        <fullName evidence="2">Ribosomal protein S18 acetylase RimI-like enzyme</fullName>
    </submittedName>
</protein>
<dbReference type="Gene3D" id="3.40.630.30">
    <property type="match status" value="1"/>
</dbReference>
<keyword evidence="3" id="KW-1185">Reference proteome</keyword>
<organism evidence="2 3">
    <name type="scientific">Roseateles terrae</name>
    <dbReference type="NCBI Taxonomy" id="431060"/>
    <lineage>
        <taxon>Bacteria</taxon>
        <taxon>Pseudomonadati</taxon>
        <taxon>Pseudomonadota</taxon>
        <taxon>Betaproteobacteria</taxon>
        <taxon>Burkholderiales</taxon>
        <taxon>Sphaerotilaceae</taxon>
        <taxon>Roseateles</taxon>
    </lineage>
</organism>
<feature type="domain" description="N-acetyltransferase" evidence="1">
    <location>
        <begin position="28"/>
        <end position="184"/>
    </location>
</feature>
<gene>
    <name evidence="2" type="ORF">FHS28_002094</name>
</gene>
<dbReference type="SUPFAM" id="SSF55729">
    <property type="entry name" value="Acyl-CoA N-acyltransferases (Nat)"/>
    <property type="match status" value="1"/>
</dbReference>
<reference evidence="2 3" key="1">
    <citation type="submission" date="2020-08" db="EMBL/GenBank/DDBJ databases">
        <title>Genomic Encyclopedia of Type Strains, Phase III (KMG-III): the genomes of soil and plant-associated and newly described type strains.</title>
        <authorList>
            <person name="Whitman W."/>
        </authorList>
    </citation>
    <scope>NUCLEOTIDE SEQUENCE [LARGE SCALE GENOMIC DNA]</scope>
    <source>
        <strain evidence="2 3">CECT 7247</strain>
    </source>
</reference>